<evidence type="ECO:0000313" key="8">
    <source>
        <dbReference type="Proteomes" id="UP000434639"/>
    </source>
</evidence>
<dbReference type="InterPro" id="IPR018120">
    <property type="entry name" value="Glyco_hydro_1_AS"/>
</dbReference>
<dbReference type="FunFam" id="3.20.20.80:FF:000004">
    <property type="entry name" value="Beta-glucosidase 6-phospho-beta-glucosidase"/>
    <property type="match status" value="1"/>
</dbReference>
<gene>
    <name evidence="7" type="ORF">GKZ89_13350</name>
</gene>
<evidence type="ECO:0000256" key="3">
    <source>
        <dbReference type="ARBA" id="ARBA00023295"/>
    </source>
</evidence>
<dbReference type="Gene3D" id="3.20.20.80">
    <property type="entry name" value="Glycosidases"/>
    <property type="match status" value="1"/>
</dbReference>
<dbReference type="OrthoDB" id="9765195at2"/>
<dbReference type="PROSITE" id="PS00572">
    <property type="entry name" value="GLYCOSYL_HYDROL_F1_1"/>
    <property type="match status" value="1"/>
</dbReference>
<reference evidence="7 8" key="1">
    <citation type="journal article" date="2017" name="Int. J. Syst. Evol. Microbiol.">
        <title>Bacillus mangrovi sp. nov., isolated from a sediment sample from a mangrove forest.</title>
        <authorList>
            <person name="Gupta V."/>
            <person name="Singh P.K."/>
            <person name="Korpole S."/>
            <person name="Tanuku N.R.S."/>
            <person name="Pinnaka A.K."/>
        </authorList>
    </citation>
    <scope>NUCLEOTIDE SEQUENCE [LARGE SCALE GENOMIC DNA]</scope>
    <source>
        <strain evidence="7 8">KCTC 33872</strain>
    </source>
</reference>
<evidence type="ECO:0000256" key="4">
    <source>
        <dbReference type="PROSITE-ProRule" id="PRU10055"/>
    </source>
</evidence>
<dbReference type="PANTHER" id="PTHR10353:SF136">
    <property type="entry name" value="ARYL-PHOSPHO-BETA-D-GLUCOSIDASE BGLC"/>
    <property type="match status" value="1"/>
</dbReference>
<protein>
    <submittedName>
        <fullName evidence="7">Family 1 glycosylhydrolase</fullName>
    </submittedName>
</protein>
<accession>A0A7X2V5F1</accession>
<keyword evidence="2 6" id="KW-0378">Hydrolase</keyword>
<dbReference type="RefSeq" id="WP_155112897.1">
    <property type="nucleotide sequence ID" value="NZ_WMIB01000013.1"/>
</dbReference>
<keyword evidence="3 6" id="KW-0326">Glycosidase</keyword>
<dbReference type="Proteomes" id="UP000434639">
    <property type="component" value="Unassembled WGS sequence"/>
</dbReference>
<dbReference type="SUPFAM" id="SSF51445">
    <property type="entry name" value="(Trans)glycosidases"/>
    <property type="match status" value="1"/>
</dbReference>
<dbReference type="PANTHER" id="PTHR10353">
    <property type="entry name" value="GLYCOSYL HYDROLASE"/>
    <property type="match status" value="1"/>
</dbReference>
<dbReference type="AlphaFoldDB" id="A0A7X2V5F1"/>
<dbReference type="InterPro" id="IPR033132">
    <property type="entry name" value="GH_1_N_CS"/>
</dbReference>
<comment type="similarity">
    <text evidence="1 5">Belongs to the glycosyl hydrolase 1 family.</text>
</comment>
<keyword evidence="8" id="KW-1185">Reference proteome</keyword>
<dbReference type="PROSITE" id="PS00653">
    <property type="entry name" value="GLYCOSYL_HYDROL_F1_2"/>
    <property type="match status" value="1"/>
</dbReference>
<evidence type="ECO:0000256" key="1">
    <source>
        <dbReference type="ARBA" id="ARBA00010838"/>
    </source>
</evidence>
<evidence type="ECO:0000313" key="7">
    <source>
        <dbReference type="EMBL" id="MTH54390.1"/>
    </source>
</evidence>
<name>A0A7X2V5F1_9BACI</name>
<organism evidence="7 8">
    <name type="scientific">Metabacillus mangrovi</name>
    <dbReference type="NCBI Taxonomy" id="1491830"/>
    <lineage>
        <taxon>Bacteria</taxon>
        <taxon>Bacillati</taxon>
        <taxon>Bacillota</taxon>
        <taxon>Bacilli</taxon>
        <taxon>Bacillales</taxon>
        <taxon>Bacillaceae</taxon>
        <taxon>Metabacillus</taxon>
    </lineage>
</organism>
<feature type="active site" description="Nucleophile" evidence="4">
    <location>
        <position position="378"/>
    </location>
</feature>
<dbReference type="GO" id="GO:0016052">
    <property type="term" value="P:carbohydrate catabolic process"/>
    <property type="evidence" value="ECO:0007669"/>
    <property type="project" value="TreeGrafter"/>
</dbReference>
<dbReference type="GO" id="GO:0005829">
    <property type="term" value="C:cytosol"/>
    <property type="evidence" value="ECO:0007669"/>
    <property type="project" value="TreeGrafter"/>
</dbReference>
<evidence type="ECO:0000256" key="6">
    <source>
        <dbReference type="RuleBase" id="RU004468"/>
    </source>
</evidence>
<dbReference type="EMBL" id="WMIB01000013">
    <property type="protein sequence ID" value="MTH54390.1"/>
    <property type="molecule type" value="Genomic_DNA"/>
</dbReference>
<proteinExistence type="inferred from homology"/>
<dbReference type="InterPro" id="IPR001360">
    <property type="entry name" value="Glyco_hydro_1"/>
</dbReference>
<dbReference type="PRINTS" id="PR00131">
    <property type="entry name" value="GLHYDRLASE1"/>
</dbReference>
<dbReference type="Pfam" id="PF00232">
    <property type="entry name" value="Glyco_hydro_1"/>
    <property type="match status" value="1"/>
</dbReference>
<evidence type="ECO:0000256" key="5">
    <source>
        <dbReference type="RuleBase" id="RU003690"/>
    </source>
</evidence>
<sequence>MQHERKNPFPKGFLWGSASAAYQVEGAWDQDGKGPSVWDTFSKKEGTTYRDTNGDTAVDHYGRYKEDVALMAEMGLKAYRFSVAWSRIYPEGRGEINEAGLRFYSDLIDELLKHNIEPIVTLYHWDLPQALQDAYGGWESREIINDFNEYSRTLFTSFRDRVTYWVTLNEQNVFIGLGYKAGLHPPGVKDAKRMYQANHHANLANAAAIQSFRELVPEGKIGPSFAYSPIYPYDANPENVLAFENAEELNNHWWMDIYCWGAYPPVMLEYLKKHRLAPDMEEGDRELLKEAEPDFMGVNYYRSTTVASNPLDGIAEGKMNTTGKKGTSDEHGIPGLFKTVKNPYLEATNWDWEIDPDGLHIGLRRIANRYALPILITENGLGEYDELLPGDCVEDDYRIHYLKSHAESIQSAISDGTEVIGYCTWSFTDLLSWLNGYQKRYGFVYVNRDETDEKDLKRIRKKSYFWYQDVIQSNGESL</sequence>
<comment type="caution">
    <text evidence="7">The sequence shown here is derived from an EMBL/GenBank/DDBJ whole genome shotgun (WGS) entry which is preliminary data.</text>
</comment>
<evidence type="ECO:0000256" key="2">
    <source>
        <dbReference type="ARBA" id="ARBA00022801"/>
    </source>
</evidence>
<dbReference type="InterPro" id="IPR017853">
    <property type="entry name" value="GH"/>
</dbReference>
<dbReference type="GO" id="GO:0008422">
    <property type="term" value="F:beta-glucosidase activity"/>
    <property type="evidence" value="ECO:0007669"/>
    <property type="project" value="TreeGrafter"/>
</dbReference>